<evidence type="ECO:0000259" key="7">
    <source>
        <dbReference type="PROSITE" id="PS51918"/>
    </source>
</evidence>
<comment type="caution">
    <text evidence="8">The sequence shown here is derived from an EMBL/GenBank/DDBJ whole genome shotgun (WGS) entry which is preliminary data.</text>
</comment>
<dbReference type="InterPro" id="IPR034530">
    <property type="entry name" value="HpnP-like"/>
</dbReference>
<dbReference type="GO" id="GO:0005829">
    <property type="term" value="C:cytosol"/>
    <property type="evidence" value="ECO:0007669"/>
    <property type="project" value="TreeGrafter"/>
</dbReference>
<dbReference type="GO" id="GO:0031419">
    <property type="term" value="F:cobalamin binding"/>
    <property type="evidence" value="ECO:0007669"/>
    <property type="project" value="InterPro"/>
</dbReference>
<dbReference type="RefSeq" id="WP_071544123.1">
    <property type="nucleotide sequence ID" value="NZ_LKAQ01000001.1"/>
</dbReference>
<dbReference type="InterPro" id="IPR025274">
    <property type="entry name" value="DUF4070"/>
</dbReference>
<dbReference type="GO" id="GO:0051536">
    <property type="term" value="F:iron-sulfur cluster binding"/>
    <property type="evidence" value="ECO:0007669"/>
    <property type="project" value="UniProtKB-KW"/>
</dbReference>
<organism evidence="8 9">
    <name type="scientific">Pseudodesulfovibrio hydrargyri</name>
    <dbReference type="NCBI Taxonomy" id="2125990"/>
    <lineage>
        <taxon>Bacteria</taxon>
        <taxon>Pseudomonadati</taxon>
        <taxon>Thermodesulfobacteriota</taxon>
        <taxon>Desulfovibrionia</taxon>
        <taxon>Desulfovibrionales</taxon>
        <taxon>Desulfovibrionaceae</taxon>
    </lineage>
</organism>
<keyword evidence="4" id="KW-0408">Iron</keyword>
<dbReference type="InterPro" id="IPR007197">
    <property type="entry name" value="rSAM"/>
</dbReference>
<feature type="domain" description="Radical SAM core" evidence="7">
    <location>
        <begin position="159"/>
        <end position="391"/>
    </location>
</feature>
<keyword evidence="9" id="KW-1185">Reference proteome</keyword>
<protein>
    <submittedName>
        <fullName evidence="8">Ribosomal protein S12 methylthiotransferase RimO</fullName>
    </submittedName>
</protein>
<evidence type="ECO:0000313" key="8">
    <source>
        <dbReference type="EMBL" id="OIQ52020.1"/>
    </source>
</evidence>
<dbReference type="Gene3D" id="3.80.30.20">
    <property type="entry name" value="tm_1862 like domain"/>
    <property type="match status" value="1"/>
</dbReference>
<evidence type="ECO:0000313" key="9">
    <source>
        <dbReference type="Proteomes" id="UP000181901"/>
    </source>
</evidence>
<feature type="domain" description="B12-binding" evidence="6">
    <location>
        <begin position="66"/>
        <end position="138"/>
    </location>
</feature>
<dbReference type="SUPFAM" id="SSF102114">
    <property type="entry name" value="Radical SAM enzymes"/>
    <property type="match status" value="1"/>
</dbReference>
<dbReference type="InterPro" id="IPR051198">
    <property type="entry name" value="BchE-like"/>
</dbReference>
<accession>A0A1J5N1L7</accession>
<comment type="cofactor">
    <cofactor evidence="1">
        <name>[4Fe-4S] cluster</name>
        <dbReference type="ChEBI" id="CHEBI:49883"/>
    </cofactor>
</comment>
<evidence type="ECO:0000256" key="5">
    <source>
        <dbReference type="ARBA" id="ARBA00023014"/>
    </source>
</evidence>
<dbReference type="GO" id="GO:0005840">
    <property type="term" value="C:ribosome"/>
    <property type="evidence" value="ECO:0007669"/>
    <property type="project" value="UniProtKB-KW"/>
</dbReference>
<sequence>MNALLVYPAYPDTFWSFKSILSFVSKKAAFPPLGLLTVAAMLPVEWEKRLVDTNVAPLGNADLEWADVVLISAMMVQLPSARKIMKRAREAGKIVIAGGPAFRSHLEQFPDADHFIIGEAETVMPEFLHDFERGAAKKQYISSEHPDLDSTPLPAWSLLRMKDYISMSVQYSRGCPFDCEFCDIVAMNGRRPRVKNPDQMMREIQSLYDAGWRESVFIVDDNFIGNIARVKEFLPRLAEWQKLHHYPFKLMTEASVNLAQDNELMEMMSAANFHKVFIGIETPSTESLVECGKKQNVTTDFSSAIRDIHQHGMQVMGGFIVGFDNDTTSIFGQQFRFIQEIGVVTAMIGVLNAMPHTRLWNRLKSEGRLLGELSGENTDACVNFNPRMGCEALLDGYRKLVNELYSPREYYDRISTFLSSYAPTARGKMVRTDIQAFLKSMWAVGIASPARVLYWKLVLRTLLTKPKALSAVVELAIQGLHFTRVSRRIMGV</sequence>
<dbReference type="CDD" id="cd02068">
    <property type="entry name" value="radical_SAM_B12_BD"/>
    <property type="match status" value="1"/>
</dbReference>
<evidence type="ECO:0000256" key="1">
    <source>
        <dbReference type="ARBA" id="ARBA00001966"/>
    </source>
</evidence>
<dbReference type="InterPro" id="IPR006638">
    <property type="entry name" value="Elp3/MiaA/NifB-like_rSAM"/>
</dbReference>
<keyword evidence="2" id="KW-0949">S-adenosyl-L-methionine</keyword>
<dbReference type="PROSITE" id="PS51918">
    <property type="entry name" value="RADICAL_SAM"/>
    <property type="match status" value="1"/>
</dbReference>
<dbReference type="Pfam" id="PF02310">
    <property type="entry name" value="B12-binding"/>
    <property type="match status" value="1"/>
</dbReference>
<evidence type="ECO:0000256" key="3">
    <source>
        <dbReference type="ARBA" id="ARBA00022723"/>
    </source>
</evidence>
<dbReference type="InterPro" id="IPR058240">
    <property type="entry name" value="rSAM_sf"/>
</dbReference>
<evidence type="ECO:0000256" key="2">
    <source>
        <dbReference type="ARBA" id="ARBA00022691"/>
    </source>
</evidence>
<dbReference type="GO" id="GO:0046872">
    <property type="term" value="F:metal ion binding"/>
    <property type="evidence" value="ECO:0007669"/>
    <property type="project" value="UniProtKB-KW"/>
</dbReference>
<dbReference type="SMART" id="SM00729">
    <property type="entry name" value="Elp3"/>
    <property type="match status" value="1"/>
</dbReference>
<dbReference type="PANTHER" id="PTHR43409">
    <property type="entry name" value="ANAEROBIC MAGNESIUM-PROTOPORPHYRIN IX MONOMETHYL ESTER CYCLASE-RELATED"/>
    <property type="match status" value="1"/>
</dbReference>
<gene>
    <name evidence="8" type="primary">rimO_1</name>
    <name evidence="8" type="ORF">BerOc1_00491</name>
</gene>
<dbReference type="EMBL" id="LKAQ01000001">
    <property type="protein sequence ID" value="OIQ52020.1"/>
    <property type="molecule type" value="Genomic_DNA"/>
</dbReference>
<dbReference type="Proteomes" id="UP000181901">
    <property type="component" value="Unassembled WGS sequence"/>
</dbReference>
<proteinExistence type="predicted"/>
<dbReference type="Gene3D" id="3.40.50.280">
    <property type="entry name" value="Cobalamin-binding domain"/>
    <property type="match status" value="1"/>
</dbReference>
<dbReference type="InterPro" id="IPR006158">
    <property type="entry name" value="Cobalamin-bd"/>
</dbReference>
<dbReference type="SFLD" id="SFLDG01123">
    <property type="entry name" value="methyltransferase_(Class_B)"/>
    <property type="match status" value="1"/>
</dbReference>
<dbReference type="PANTHER" id="PTHR43409:SF3">
    <property type="entry name" value="HYPOTHETICAL METHYLTRANSFERASE"/>
    <property type="match status" value="1"/>
</dbReference>
<evidence type="ECO:0000256" key="4">
    <source>
        <dbReference type="ARBA" id="ARBA00023004"/>
    </source>
</evidence>
<keyword evidence="3" id="KW-0479">Metal-binding</keyword>
<dbReference type="AlphaFoldDB" id="A0A1J5N1L7"/>
<keyword evidence="8" id="KW-0808">Transferase</keyword>
<name>A0A1J5N1L7_9BACT</name>
<dbReference type="SFLD" id="SFLDF00303">
    <property type="entry name" value="hopanoid_C2-methyltransferase"/>
    <property type="match status" value="1"/>
</dbReference>
<dbReference type="Pfam" id="PF13282">
    <property type="entry name" value="DUF4070"/>
    <property type="match status" value="1"/>
</dbReference>
<keyword evidence="8" id="KW-0689">Ribosomal protein</keyword>
<keyword evidence="8" id="KW-0687">Ribonucleoprotein</keyword>
<dbReference type="InterPro" id="IPR023404">
    <property type="entry name" value="rSAM_horseshoe"/>
</dbReference>
<dbReference type="OrthoDB" id="9804952at2"/>
<dbReference type="Pfam" id="PF04055">
    <property type="entry name" value="Radical_SAM"/>
    <property type="match status" value="1"/>
</dbReference>
<evidence type="ECO:0000259" key="6">
    <source>
        <dbReference type="PROSITE" id="PS51332"/>
    </source>
</evidence>
<reference evidence="8 9" key="1">
    <citation type="submission" date="2015-09" db="EMBL/GenBank/DDBJ databases">
        <title>Genome of Desulfovibrio dechloracetivorans BerOc1, a mercury methylating strain isolated from highly hydrocarbons and metals contaminated coastal sediments.</title>
        <authorList>
            <person name="Goni Urriza M."/>
            <person name="Gassie C."/>
            <person name="Bouchez O."/>
            <person name="Klopp C."/>
            <person name="Ranchou-Peyruse A."/>
            <person name="Remy G."/>
        </authorList>
    </citation>
    <scope>NUCLEOTIDE SEQUENCE [LARGE SCALE GENOMIC DNA]</scope>
    <source>
        <strain evidence="8 9">BerOc1</strain>
    </source>
</reference>
<dbReference type="SFLD" id="SFLDG01082">
    <property type="entry name" value="B12-binding_domain_containing"/>
    <property type="match status" value="1"/>
</dbReference>
<dbReference type="PROSITE" id="PS51332">
    <property type="entry name" value="B12_BINDING"/>
    <property type="match status" value="1"/>
</dbReference>
<dbReference type="InterPro" id="IPR034466">
    <property type="entry name" value="Methyltransferase_Class_B"/>
</dbReference>
<keyword evidence="5" id="KW-0411">Iron-sulfur</keyword>
<dbReference type="SFLD" id="SFLDS00029">
    <property type="entry name" value="Radical_SAM"/>
    <property type="match status" value="1"/>
</dbReference>
<dbReference type="GO" id="GO:0016740">
    <property type="term" value="F:transferase activity"/>
    <property type="evidence" value="ECO:0007669"/>
    <property type="project" value="UniProtKB-KW"/>
</dbReference>